<keyword evidence="3" id="KW-1185">Reference proteome</keyword>
<name>K7A3N4_9ALTE</name>
<evidence type="ECO:0000313" key="3">
    <source>
        <dbReference type="Proteomes" id="UP000006322"/>
    </source>
</evidence>
<reference evidence="3" key="1">
    <citation type="journal article" date="2014" name="Environ. Microbiol.">
        <title>Comparative genomics of the marine bacterial genus Glaciecola reveals the high degree of genomic diversity and genomic characteristic for cold adaptation.</title>
        <authorList>
            <person name="Qin Q.L."/>
            <person name="Xie B.B."/>
            <person name="Yu Y."/>
            <person name="Shu Y.L."/>
            <person name="Rong J.C."/>
            <person name="Zhang Y.J."/>
            <person name="Zhao D.L."/>
            <person name="Chen X.L."/>
            <person name="Zhang X.Y."/>
            <person name="Chen B."/>
            <person name="Zhou B.C."/>
            <person name="Zhang Y.Z."/>
        </authorList>
    </citation>
    <scope>NUCLEOTIDE SEQUENCE [LARGE SCALE GENOMIC DNA]</scope>
    <source>
        <strain evidence="3">LMG 21857</strain>
    </source>
</reference>
<feature type="transmembrane region" description="Helical" evidence="1">
    <location>
        <begin position="20"/>
        <end position="40"/>
    </location>
</feature>
<gene>
    <name evidence="2" type="ORF">GPLA_4634</name>
</gene>
<dbReference type="Proteomes" id="UP000006322">
    <property type="component" value="Unassembled WGS sequence"/>
</dbReference>
<sequence length="41" mass="4633">MTVKQYKNHLATFLSEASGILILLFFIKNGMILSLIYGVML</sequence>
<keyword evidence="1" id="KW-1133">Transmembrane helix</keyword>
<proteinExistence type="predicted"/>
<dbReference type="AlphaFoldDB" id="K7A3N4"/>
<dbReference type="EMBL" id="BAER01000138">
    <property type="protein sequence ID" value="GAC35508.1"/>
    <property type="molecule type" value="Genomic_DNA"/>
</dbReference>
<evidence type="ECO:0000313" key="2">
    <source>
        <dbReference type="EMBL" id="GAC35508.1"/>
    </source>
</evidence>
<protein>
    <submittedName>
        <fullName evidence="2">Uncharacterized protein</fullName>
    </submittedName>
</protein>
<keyword evidence="1" id="KW-0812">Transmembrane</keyword>
<accession>K7A3N4</accession>
<evidence type="ECO:0000256" key="1">
    <source>
        <dbReference type="SAM" id="Phobius"/>
    </source>
</evidence>
<dbReference type="STRING" id="1129793.GPLA_4634"/>
<organism evidence="2 3">
    <name type="scientific">Paraglaciecola polaris LMG 21857</name>
    <dbReference type="NCBI Taxonomy" id="1129793"/>
    <lineage>
        <taxon>Bacteria</taxon>
        <taxon>Pseudomonadati</taxon>
        <taxon>Pseudomonadota</taxon>
        <taxon>Gammaproteobacteria</taxon>
        <taxon>Alteromonadales</taxon>
        <taxon>Alteromonadaceae</taxon>
        <taxon>Paraglaciecola</taxon>
    </lineage>
</organism>
<comment type="caution">
    <text evidence="2">The sequence shown here is derived from an EMBL/GenBank/DDBJ whole genome shotgun (WGS) entry which is preliminary data.</text>
</comment>
<keyword evidence="1" id="KW-0472">Membrane</keyword>